<keyword evidence="5" id="KW-0963">Cytoplasm</keyword>
<dbReference type="InterPro" id="IPR054728">
    <property type="entry name" value="RsmB-like_ferredoxin"/>
</dbReference>
<keyword evidence="10 14" id="KW-0694">RNA-binding</keyword>
<sequence length="427" mass="47713">MNKDWHAVYDALHRVYSDNSYSNLAINEALREHNVSSQGFVRVMVKGVIRDTILLDYNIGRFAKNGIKGINNKNLIILRMGMYAISKMKSVPAYAAVNEAVSLAGKVSPGAKGFINGLLRAFERDGSSLITPDTSDILEELSYKYSFPYHLVRFLAKQYGENEIEGIINGLYEIPELNIRVNSIMCERKELLHRLNDRGLRVHENPLAKNGIIIEDGAILSTPEYSSGMFTVQSTSSLRSVELLNPHSGDKVLDICAAPGGKTSAIAELMKDSGEIIACDIHEHRVELIKELSSRLGLSCIETITMDATRYDDMLAEKFDKVLADVPCSGLGVIAGKPELKLRVDLNAFPGLYEIQYSILRNAFMYLKYGGELVYSTCTINKRENEQIVSRLCNSFENASIVEYNSILPYNKQVGFYYCKISKCNNL</sequence>
<keyword evidence="8 14" id="KW-0808">Transferase</keyword>
<dbReference type="EMBL" id="CP016199">
    <property type="protein sequence ID" value="ASS38060.1"/>
    <property type="molecule type" value="Genomic_DNA"/>
</dbReference>
<comment type="similarity">
    <text evidence="3 14">Belongs to the class I-like SAM-binding methyltransferase superfamily. RsmB/NOP family.</text>
</comment>
<dbReference type="NCBIfam" id="TIGR00563">
    <property type="entry name" value="rsmB"/>
    <property type="match status" value="1"/>
</dbReference>
<dbReference type="SUPFAM" id="SSF48013">
    <property type="entry name" value="NusB-like"/>
    <property type="match status" value="1"/>
</dbReference>
<dbReference type="InterPro" id="IPR018314">
    <property type="entry name" value="RsmB/NOL1/NOP2-like_CS"/>
</dbReference>
<evidence type="ECO:0000256" key="8">
    <source>
        <dbReference type="ARBA" id="ARBA00022679"/>
    </source>
</evidence>
<dbReference type="PROSITE" id="PS01153">
    <property type="entry name" value="NOL1_NOP2_SUN"/>
    <property type="match status" value="1"/>
</dbReference>
<dbReference type="PANTHER" id="PTHR22807">
    <property type="entry name" value="NOP2 YEAST -RELATED NOL1/NOP2/FMU SUN DOMAIN-CONTAINING"/>
    <property type="match status" value="1"/>
</dbReference>
<dbReference type="Pfam" id="PF01029">
    <property type="entry name" value="NusB"/>
    <property type="match status" value="1"/>
</dbReference>
<dbReference type="InterPro" id="IPR029063">
    <property type="entry name" value="SAM-dependent_MTases_sf"/>
</dbReference>
<dbReference type="Gene3D" id="3.40.50.150">
    <property type="entry name" value="Vaccinia Virus protein VP39"/>
    <property type="match status" value="1"/>
</dbReference>
<evidence type="ECO:0000256" key="10">
    <source>
        <dbReference type="ARBA" id="ARBA00022884"/>
    </source>
</evidence>
<evidence type="ECO:0000259" key="15">
    <source>
        <dbReference type="PROSITE" id="PS51686"/>
    </source>
</evidence>
<keyword evidence="7 14" id="KW-0489">Methyltransferase</keyword>
<evidence type="ECO:0000256" key="3">
    <source>
        <dbReference type="ARBA" id="ARBA00007494"/>
    </source>
</evidence>
<dbReference type="InterPro" id="IPR006027">
    <property type="entry name" value="NusB_RsmB_TIM44"/>
</dbReference>
<evidence type="ECO:0000256" key="4">
    <source>
        <dbReference type="ARBA" id="ARBA00012140"/>
    </source>
</evidence>
<dbReference type="GO" id="GO:0008649">
    <property type="term" value="F:rRNA methyltransferase activity"/>
    <property type="evidence" value="ECO:0007669"/>
    <property type="project" value="InterPro"/>
</dbReference>
<protein>
    <recommendedName>
        <fullName evidence="4">16S rRNA (cytosine(967)-C(5))-methyltransferase</fullName>
        <ecNumber evidence="4">2.1.1.176</ecNumber>
    </recommendedName>
    <alternativeName>
        <fullName evidence="11">16S rRNA m5C967 methyltransferase</fullName>
    </alternativeName>
    <alternativeName>
        <fullName evidence="12">rRNA (cytosine-C(5)-)-methyltransferase RsmB</fullName>
    </alternativeName>
</protein>
<dbReference type="Proteomes" id="UP000214689">
    <property type="component" value="Chromosome"/>
</dbReference>
<feature type="binding site" evidence="14">
    <location>
        <begin position="256"/>
        <end position="262"/>
    </location>
    <ligand>
        <name>S-adenosyl-L-methionine</name>
        <dbReference type="ChEBI" id="CHEBI:59789"/>
    </ligand>
</feature>
<dbReference type="GO" id="GO:0005737">
    <property type="term" value="C:cytoplasm"/>
    <property type="evidence" value="ECO:0007669"/>
    <property type="project" value="UniProtKB-SubCell"/>
</dbReference>
<dbReference type="NCBIfam" id="NF011494">
    <property type="entry name" value="PRK14902.1"/>
    <property type="match status" value="1"/>
</dbReference>
<dbReference type="InterPro" id="IPR023267">
    <property type="entry name" value="RCMT"/>
</dbReference>
<evidence type="ECO:0000256" key="14">
    <source>
        <dbReference type="PROSITE-ProRule" id="PRU01023"/>
    </source>
</evidence>
<dbReference type="SUPFAM" id="SSF53335">
    <property type="entry name" value="S-adenosyl-L-methionine-dependent methyltransferases"/>
    <property type="match status" value="1"/>
</dbReference>
<dbReference type="Pfam" id="PF01189">
    <property type="entry name" value="Methyltr_RsmB-F"/>
    <property type="match status" value="1"/>
</dbReference>
<dbReference type="GO" id="GO:0006355">
    <property type="term" value="P:regulation of DNA-templated transcription"/>
    <property type="evidence" value="ECO:0007669"/>
    <property type="project" value="InterPro"/>
</dbReference>
<dbReference type="PRINTS" id="PR02008">
    <property type="entry name" value="RCMTFAMILY"/>
</dbReference>
<organism evidence="16 17">
    <name type="scientific">Mogibacterium pumilum</name>
    <dbReference type="NCBI Taxonomy" id="86332"/>
    <lineage>
        <taxon>Bacteria</taxon>
        <taxon>Bacillati</taxon>
        <taxon>Bacillota</taxon>
        <taxon>Clostridia</taxon>
        <taxon>Peptostreptococcales</taxon>
        <taxon>Anaerovoracaceae</taxon>
        <taxon>Mogibacterium</taxon>
    </lineage>
</organism>
<comment type="function">
    <text evidence="1">Specifically methylates the cytosine at position 967 (m5C967) of 16S rRNA.</text>
</comment>
<evidence type="ECO:0000256" key="5">
    <source>
        <dbReference type="ARBA" id="ARBA00022490"/>
    </source>
</evidence>
<comment type="catalytic activity">
    <reaction evidence="13">
        <text>cytidine(967) in 16S rRNA + S-adenosyl-L-methionine = 5-methylcytidine(967) in 16S rRNA + S-adenosyl-L-homocysteine + H(+)</text>
        <dbReference type="Rhea" id="RHEA:42748"/>
        <dbReference type="Rhea" id="RHEA-COMP:10219"/>
        <dbReference type="Rhea" id="RHEA-COMP:10220"/>
        <dbReference type="ChEBI" id="CHEBI:15378"/>
        <dbReference type="ChEBI" id="CHEBI:57856"/>
        <dbReference type="ChEBI" id="CHEBI:59789"/>
        <dbReference type="ChEBI" id="CHEBI:74483"/>
        <dbReference type="ChEBI" id="CHEBI:82748"/>
        <dbReference type="EC" id="2.1.1.176"/>
    </reaction>
</comment>
<gene>
    <name evidence="16" type="ORF">AXF17_06240</name>
</gene>
<evidence type="ECO:0000256" key="7">
    <source>
        <dbReference type="ARBA" id="ARBA00022603"/>
    </source>
</evidence>
<dbReference type="RefSeq" id="WP_094234295.1">
    <property type="nucleotide sequence ID" value="NZ_CP016199.1"/>
</dbReference>
<keyword evidence="6" id="KW-0698">rRNA processing</keyword>
<dbReference type="InterPro" id="IPR004573">
    <property type="entry name" value="rRNA_ssu_MeTfrase_B"/>
</dbReference>
<feature type="domain" description="SAM-dependent MTase RsmB/NOP-type" evidence="15">
    <location>
        <begin position="167"/>
        <end position="427"/>
    </location>
</feature>
<evidence type="ECO:0000256" key="2">
    <source>
        <dbReference type="ARBA" id="ARBA00004496"/>
    </source>
</evidence>
<evidence type="ECO:0000313" key="17">
    <source>
        <dbReference type="Proteomes" id="UP000214689"/>
    </source>
</evidence>
<keyword evidence="17" id="KW-1185">Reference proteome</keyword>
<keyword evidence="9 14" id="KW-0949">S-adenosyl-L-methionine</keyword>
<evidence type="ECO:0000256" key="13">
    <source>
        <dbReference type="ARBA" id="ARBA00047283"/>
    </source>
</evidence>
<evidence type="ECO:0000256" key="12">
    <source>
        <dbReference type="ARBA" id="ARBA00031088"/>
    </source>
</evidence>
<dbReference type="Gene3D" id="1.10.940.10">
    <property type="entry name" value="NusB-like"/>
    <property type="match status" value="1"/>
</dbReference>
<proteinExistence type="inferred from homology"/>
<feature type="binding site" evidence="14">
    <location>
        <position position="307"/>
    </location>
    <ligand>
        <name>S-adenosyl-L-methionine</name>
        <dbReference type="ChEBI" id="CHEBI:59789"/>
    </ligand>
</feature>
<feature type="binding site" evidence="14">
    <location>
        <position position="280"/>
    </location>
    <ligand>
        <name>S-adenosyl-L-methionine</name>
        <dbReference type="ChEBI" id="CHEBI:59789"/>
    </ligand>
</feature>
<feature type="binding site" evidence="14">
    <location>
        <position position="325"/>
    </location>
    <ligand>
        <name>S-adenosyl-L-methionine</name>
        <dbReference type="ChEBI" id="CHEBI:59789"/>
    </ligand>
</feature>
<dbReference type="PANTHER" id="PTHR22807:SF53">
    <property type="entry name" value="RIBOSOMAL RNA SMALL SUBUNIT METHYLTRANSFERASE B-RELATED"/>
    <property type="match status" value="1"/>
</dbReference>
<evidence type="ECO:0000256" key="1">
    <source>
        <dbReference type="ARBA" id="ARBA00002724"/>
    </source>
</evidence>
<dbReference type="InterPro" id="IPR035926">
    <property type="entry name" value="NusB-like_sf"/>
</dbReference>
<reference evidence="17" key="1">
    <citation type="submission" date="2016-05" db="EMBL/GenBank/DDBJ databases">
        <authorList>
            <person name="Holder M.E."/>
            <person name="Ajami N.J."/>
            <person name="Petrosino J.F."/>
        </authorList>
    </citation>
    <scope>NUCLEOTIDE SEQUENCE [LARGE SCALE GENOMIC DNA]</scope>
    <source>
        <strain evidence="17">ATCC 700696</strain>
    </source>
</reference>
<dbReference type="EC" id="2.1.1.176" evidence="4"/>
<evidence type="ECO:0000313" key="16">
    <source>
        <dbReference type="EMBL" id="ASS38060.1"/>
    </source>
</evidence>
<dbReference type="PROSITE" id="PS51686">
    <property type="entry name" value="SAM_MT_RSMB_NOP"/>
    <property type="match status" value="1"/>
</dbReference>
<dbReference type="InterPro" id="IPR049560">
    <property type="entry name" value="MeTrfase_RsmB-F_NOP2_cat"/>
</dbReference>
<dbReference type="Pfam" id="PF22458">
    <property type="entry name" value="RsmF-B_ferredox"/>
    <property type="match status" value="1"/>
</dbReference>
<name>A0A223ASX7_9FIRM</name>
<dbReference type="Gene3D" id="3.30.70.1170">
    <property type="entry name" value="Sun protein, domain 3"/>
    <property type="match status" value="1"/>
</dbReference>
<accession>A0A223ASX7</accession>
<evidence type="ECO:0000256" key="6">
    <source>
        <dbReference type="ARBA" id="ARBA00022552"/>
    </source>
</evidence>
<dbReference type="GO" id="GO:0003723">
    <property type="term" value="F:RNA binding"/>
    <property type="evidence" value="ECO:0007669"/>
    <property type="project" value="UniProtKB-UniRule"/>
</dbReference>
<comment type="subcellular location">
    <subcellularLocation>
        <location evidence="2">Cytoplasm</location>
    </subcellularLocation>
</comment>
<dbReference type="InterPro" id="IPR001678">
    <property type="entry name" value="MeTrfase_RsmB-F_NOP2_dom"/>
</dbReference>
<evidence type="ECO:0000256" key="11">
    <source>
        <dbReference type="ARBA" id="ARBA00030399"/>
    </source>
</evidence>
<dbReference type="AlphaFoldDB" id="A0A223ASX7"/>
<feature type="active site" description="Nucleophile" evidence="14">
    <location>
        <position position="378"/>
    </location>
</feature>
<evidence type="ECO:0000256" key="9">
    <source>
        <dbReference type="ARBA" id="ARBA00022691"/>
    </source>
</evidence>
<dbReference type="CDD" id="cd02440">
    <property type="entry name" value="AdoMet_MTases"/>
    <property type="match status" value="1"/>
</dbReference>
<dbReference type="OrthoDB" id="9810297at2"/>